<dbReference type="Pfam" id="PF01593">
    <property type="entry name" value="Amino_oxidase"/>
    <property type="match status" value="1"/>
</dbReference>
<dbReference type="KEGG" id="dsc:ABOD76_09490"/>
<dbReference type="PRINTS" id="PR00420">
    <property type="entry name" value="RNGMNOXGNASE"/>
</dbReference>
<dbReference type="PANTHER" id="PTHR16128:SF5">
    <property type="entry name" value="FAD_NAD(P)-BINDING OXIDOREDUCTASE FAMILY PROTEIN"/>
    <property type="match status" value="1"/>
</dbReference>
<sequence>MDDVLIVGAGLAGLALARQLQTQGQRVQLLDAARGVSGRCSTRRLGEAGAAEVRLDHGARYFTARHDRTRALVQDGLQSGWLREWTRSVPSWEAGQITSEPDGHPRYVPPLGMNVLGRELAEGLSVQTSARVEQLSHQPDGWLAHTDDGRHWSARMLVLNLPAHQAAALLETAALPLDLSALRAVRFDPCWAVGALLARDVPGADWPALRLSGHPSLEWICREHTKRPAGHPPALMLHARADWSRAQLDLNRDPAELQSELLEAAQEVLGPLEVQQAFIHRWRSATPVQRFPEPCGWHPEHGLGWCGDWCTPDPHGPRVEAALLSGWALADRMTG</sequence>
<evidence type="ECO:0000313" key="2">
    <source>
        <dbReference type="EMBL" id="XBV86522.1"/>
    </source>
</evidence>
<evidence type="ECO:0000259" key="1">
    <source>
        <dbReference type="Pfam" id="PF01593"/>
    </source>
</evidence>
<gene>
    <name evidence="2" type="ORF">ABOD76_09490</name>
</gene>
<feature type="domain" description="Amine oxidase" evidence="1">
    <location>
        <begin position="107"/>
        <end position="333"/>
    </location>
</feature>
<dbReference type="InterPro" id="IPR036188">
    <property type="entry name" value="FAD/NAD-bd_sf"/>
</dbReference>
<dbReference type="InterPro" id="IPR002937">
    <property type="entry name" value="Amino_oxidase"/>
</dbReference>
<dbReference type="PANTHER" id="PTHR16128">
    <property type="entry name" value="FAD/NAD(P)-BINDING OXIDOREDUCTASE FAMILY PROTEIN"/>
    <property type="match status" value="1"/>
</dbReference>
<dbReference type="GO" id="GO:0016491">
    <property type="term" value="F:oxidoreductase activity"/>
    <property type="evidence" value="ECO:0007669"/>
    <property type="project" value="InterPro"/>
</dbReference>
<dbReference type="Gene3D" id="3.50.50.60">
    <property type="entry name" value="FAD/NAD(P)-binding domain"/>
    <property type="match status" value="1"/>
</dbReference>
<accession>A0AAU7UEB5</accession>
<organism evidence="2">
    <name type="scientific">Deinococcus sonorensis KR-87</name>
    <dbReference type="NCBI Taxonomy" id="694439"/>
    <lineage>
        <taxon>Bacteria</taxon>
        <taxon>Thermotogati</taxon>
        <taxon>Deinococcota</taxon>
        <taxon>Deinococci</taxon>
        <taxon>Deinococcales</taxon>
        <taxon>Deinococcaceae</taxon>
        <taxon>Deinococcus</taxon>
    </lineage>
</organism>
<dbReference type="SUPFAM" id="SSF51905">
    <property type="entry name" value="FAD/NAD(P)-binding domain"/>
    <property type="match status" value="1"/>
</dbReference>
<dbReference type="AlphaFoldDB" id="A0AAU7UEB5"/>
<dbReference type="Pfam" id="PF13450">
    <property type="entry name" value="NAD_binding_8"/>
    <property type="match status" value="1"/>
</dbReference>
<dbReference type="RefSeq" id="WP_350244592.1">
    <property type="nucleotide sequence ID" value="NZ_CP158299.1"/>
</dbReference>
<name>A0AAU7UEB5_9DEIO</name>
<proteinExistence type="predicted"/>
<reference evidence="2" key="1">
    <citation type="submission" date="2024-06" db="EMBL/GenBank/DDBJ databases">
        <title>Draft Genome Sequence of Deinococcus sonorensis Type Strain KR-87, a Biofilm Producing Representative of the Genus Deinococcus.</title>
        <authorList>
            <person name="Boren L.S."/>
            <person name="Grosso R.A."/>
            <person name="Hugenberg-Cox A.N."/>
            <person name="Hill J.T.E."/>
            <person name="Albert C.M."/>
            <person name="Tuohy J.M."/>
        </authorList>
    </citation>
    <scope>NUCLEOTIDE SEQUENCE</scope>
    <source>
        <strain evidence="2">KR-87</strain>
    </source>
</reference>
<dbReference type="Gene3D" id="3.90.660.10">
    <property type="match status" value="1"/>
</dbReference>
<dbReference type="EMBL" id="CP158299">
    <property type="protein sequence ID" value="XBV86522.1"/>
    <property type="molecule type" value="Genomic_DNA"/>
</dbReference>
<protein>
    <submittedName>
        <fullName evidence="2">FAD-dependent oxidoreductase</fullName>
    </submittedName>
</protein>